<accession>A0A1I5MTS7</accession>
<dbReference type="STRING" id="1079859.SAMN04515674_101445"/>
<protein>
    <submittedName>
        <fullName evidence="1">Uncharacterized protein</fullName>
    </submittedName>
</protein>
<dbReference type="AlphaFoldDB" id="A0A1I5MTS7"/>
<reference evidence="1 2" key="1">
    <citation type="submission" date="2016-10" db="EMBL/GenBank/DDBJ databases">
        <authorList>
            <person name="de Groot N.N."/>
        </authorList>
    </citation>
    <scope>NUCLEOTIDE SEQUENCE [LARGE SCALE GENOMIC DNA]</scope>
    <source>
        <strain evidence="2">E92,LMG 26720,CCM 7988</strain>
    </source>
</reference>
<dbReference type="EMBL" id="FOXH01000001">
    <property type="protein sequence ID" value="SFP12958.1"/>
    <property type="molecule type" value="Genomic_DNA"/>
</dbReference>
<evidence type="ECO:0000313" key="1">
    <source>
        <dbReference type="EMBL" id="SFP12958.1"/>
    </source>
</evidence>
<evidence type="ECO:0000313" key="2">
    <source>
        <dbReference type="Proteomes" id="UP000199306"/>
    </source>
</evidence>
<dbReference type="RefSeq" id="WP_092011385.1">
    <property type="nucleotide sequence ID" value="NZ_FOXH01000001.1"/>
</dbReference>
<dbReference type="Proteomes" id="UP000199306">
    <property type="component" value="Unassembled WGS sequence"/>
</dbReference>
<proteinExistence type="predicted"/>
<sequence length="155" mass="17949">MNSIEQENINDQIEEFYKKTGIAIWYLVEPAEIYHGMLVASMDFGVSESDFWCKDCQFKYFHIDSRKWEFYLCTNSGRILLFIRHTSATSLFYPLTLDLGNQFKQGVNAKIPVISDLIDRYQLFDRSLVNGYSINPNILLGICSDGAGNFTQRNF</sequence>
<organism evidence="1 2">
    <name type="scientific">Pseudarcicella hirudinis</name>
    <dbReference type="NCBI Taxonomy" id="1079859"/>
    <lineage>
        <taxon>Bacteria</taxon>
        <taxon>Pseudomonadati</taxon>
        <taxon>Bacteroidota</taxon>
        <taxon>Cytophagia</taxon>
        <taxon>Cytophagales</taxon>
        <taxon>Flectobacillaceae</taxon>
        <taxon>Pseudarcicella</taxon>
    </lineage>
</organism>
<gene>
    <name evidence="1" type="ORF">SAMN04515674_101445</name>
</gene>
<keyword evidence="2" id="KW-1185">Reference proteome</keyword>
<name>A0A1I5MTS7_9BACT</name>